<organism evidence="6 7">
    <name type="scientific">Zophobas morio</name>
    <dbReference type="NCBI Taxonomy" id="2755281"/>
    <lineage>
        <taxon>Eukaryota</taxon>
        <taxon>Metazoa</taxon>
        <taxon>Ecdysozoa</taxon>
        <taxon>Arthropoda</taxon>
        <taxon>Hexapoda</taxon>
        <taxon>Insecta</taxon>
        <taxon>Pterygota</taxon>
        <taxon>Neoptera</taxon>
        <taxon>Endopterygota</taxon>
        <taxon>Coleoptera</taxon>
        <taxon>Polyphaga</taxon>
        <taxon>Cucujiformia</taxon>
        <taxon>Tenebrionidae</taxon>
        <taxon>Zophobas</taxon>
    </lineage>
</organism>
<comment type="caution">
    <text evidence="6">The sequence shown here is derived from an EMBL/GenBank/DDBJ whole genome shotgun (WGS) entry which is preliminary data.</text>
</comment>
<reference evidence="6" key="1">
    <citation type="journal article" date="2023" name="G3 (Bethesda)">
        <title>Whole genome assemblies of Zophobas morio and Tenebrio molitor.</title>
        <authorList>
            <person name="Kaur S."/>
            <person name="Stinson S.A."/>
            <person name="diCenzo G.C."/>
        </authorList>
    </citation>
    <scope>NUCLEOTIDE SEQUENCE</scope>
    <source>
        <strain evidence="6">QUZm001</strain>
    </source>
</reference>
<dbReference type="InterPro" id="IPR002181">
    <property type="entry name" value="Fibrinogen_a/b/g_C_dom"/>
</dbReference>
<sequence length="227" mass="26126">MKKEILTATEQQLSLATNEIFNSIAASEISTKLAISRNEDVISNSNVIAQFKAMEANTFGKLNAIKIHLISIDETEKSVKEQLIQTKNEMVDQMKALRESAELFFSQNEKQPEGPQSNLQIHFEKNQLKKTQEETVTEVQQFKTVPSDCRVIQKEGYNTCGTYRIQPKISLENFLVWCDMSTKGGGWTYVLNRFDGSQNFYLNWTHYKQGFGNFQENTGWIWIIFTN</sequence>
<evidence type="ECO:0000313" key="7">
    <source>
        <dbReference type="Proteomes" id="UP001168821"/>
    </source>
</evidence>
<dbReference type="PANTHER" id="PTHR47221:SF5">
    <property type="entry name" value="FIBRINOGEN C-TERMINAL DOMAIN-CONTAINING PROTEIN"/>
    <property type="match status" value="1"/>
</dbReference>
<protein>
    <recommendedName>
        <fullName evidence="5">Fibrinogen C-terminal domain-containing protein</fullName>
    </recommendedName>
</protein>
<dbReference type="GO" id="GO:0005201">
    <property type="term" value="F:extracellular matrix structural constituent"/>
    <property type="evidence" value="ECO:0007669"/>
    <property type="project" value="TreeGrafter"/>
</dbReference>
<dbReference type="GO" id="GO:0034116">
    <property type="term" value="P:positive regulation of heterotypic cell-cell adhesion"/>
    <property type="evidence" value="ECO:0007669"/>
    <property type="project" value="TreeGrafter"/>
</dbReference>
<dbReference type="NCBIfam" id="NF040941">
    <property type="entry name" value="GGGWT_bact"/>
    <property type="match status" value="1"/>
</dbReference>
<name>A0AA38I119_9CUCU</name>
<accession>A0AA38I119</accession>
<evidence type="ECO:0000256" key="1">
    <source>
        <dbReference type="ARBA" id="ARBA00004613"/>
    </source>
</evidence>
<dbReference type="InterPro" id="IPR014716">
    <property type="entry name" value="Fibrinogen_a/b/g_C_1"/>
</dbReference>
<dbReference type="GO" id="GO:0005577">
    <property type="term" value="C:fibrinogen complex"/>
    <property type="evidence" value="ECO:0007669"/>
    <property type="project" value="TreeGrafter"/>
</dbReference>
<keyword evidence="7" id="KW-1185">Reference proteome</keyword>
<dbReference type="GO" id="GO:0030674">
    <property type="term" value="F:protein-macromolecule adaptor activity"/>
    <property type="evidence" value="ECO:0007669"/>
    <property type="project" value="TreeGrafter"/>
</dbReference>
<dbReference type="Gene3D" id="3.90.215.10">
    <property type="entry name" value="Gamma Fibrinogen, chain A, domain 1"/>
    <property type="match status" value="1"/>
</dbReference>
<comment type="subcellular location">
    <subcellularLocation>
        <location evidence="1">Secreted</location>
    </subcellularLocation>
</comment>
<evidence type="ECO:0000256" key="2">
    <source>
        <dbReference type="ARBA" id="ARBA00022525"/>
    </source>
</evidence>
<dbReference type="Pfam" id="PF00147">
    <property type="entry name" value="Fibrinogen_C"/>
    <property type="match status" value="1"/>
</dbReference>
<evidence type="ECO:0000256" key="3">
    <source>
        <dbReference type="ARBA" id="ARBA00023157"/>
    </source>
</evidence>
<keyword evidence="3" id="KW-1015">Disulfide bond</keyword>
<dbReference type="PROSITE" id="PS51406">
    <property type="entry name" value="FIBRINOGEN_C_2"/>
    <property type="match status" value="1"/>
</dbReference>
<keyword evidence="2" id="KW-0964">Secreted</keyword>
<dbReference type="SUPFAM" id="SSF56496">
    <property type="entry name" value="Fibrinogen C-terminal domain-like"/>
    <property type="match status" value="1"/>
</dbReference>
<dbReference type="InterPro" id="IPR036056">
    <property type="entry name" value="Fibrinogen-like_C"/>
</dbReference>
<dbReference type="Proteomes" id="UP001168821">
    <property type="component" value="Unassembled WGS sequence"/>
</dbReference>
<dbReference type="EMBL" id="JALNTZ010000007">
    <property type="protein sequence ID" value="KAJ3647164.1"/>
    <property type="molecule type" value="Genomic_DNA"/>
</dbReference>
<proteinExistence type="predicted"/>
<dbReference type="InterPro" id="IPR037579">
    <property type="entry name" value="FIB_ANG-like"/>
</dbReference>
<evidence type="ECO:0000256" key="4">
    <source>
        <dbReference type="ARBA" id="ARBA00023180"/>
    </source>
</evidence>
<dbReference type="AlphaFoldDB" id="A0AA38I119"/>
<gene>
    <name evidence="6" type="ORF">Zmor_024698</name>
</gene>
<feature type="domain" description="Fibrinogen C-terminal" evidence="5">
    <location>
        <begin position="140"/>
        <end position="227"/>
    </location>
</feature>
<evidence type="ECO:0000259" key="5">
    <source>
        <dbReference type="PROSITE" id="PS51406"/>
    </source>
</evidence>
<dbReference type="PANTHER" id="PTHR47221">
    <property type="entry name" value="FIBRINOGEN ALPHA CHAIN"/>
    <property type="match status" value="1"/>
</dbReference>
<evidence type="ECO:0000313" key="6">
    <source>
        <dbReference type="EMBL" id="KAJ3647164.1"/>
    </source>
</evidence>
<keyword evidence="4" id="KW-0325">Glycoprotein</keyword>